<dbReference type="FunFam" id="1.50.10.20:FF:000005">
    <property type="entry name" value="Geranylgeranyl transferase type-1 subunit beta"/>
    <property type="match status" value="1"/>
</dbReference>
<dbReference type="PANTHER" id="PTHR11774:SF4">
    <property type="entry name" value="GERANYLGERANYL TRANSFERASE TYPE-1 SUBUNIT BETA"/>
    <property type="match status" value="1"/>
</dbReference>
<dbReference type="InterPro" id="IPR041960">
    <property type="entry name" value="GGTase_I_beta"/>
</dbReference>
<name>A0A8C4QG00_EPTBU</name>
<dbReference type="GO" id="GO:0005953">
    <property type="term" value="C:CAAX-protein geranylgeranyltransferase complex"/>
    <property type="evidence" value="ECO:0007669"/>
    <property type="project" value="InterPro"/>
</dbReference>
<dbReference type="AlphaFoldDB" id="A0A8C4QG00"/>
<dbReference type="CDD" id="cd02895">
    <property type="entry name" value="GGTase-I"/>
    <property type="match status" value="1"/>
</dbReference>
<evidence type="ECO:0000256" key="4">
    <source>
        <dbReference type="ARBA" id="ARBA00012700"/>
    </source>
</evidence>
<evidence type="ECO:0000256" key="7">
    <source>
        <dbReference type="ARBA" id="ARBA00022679"/>
    </source>
</evidence>
<evidence type="ECO:0000256" key="2">
    <source>
        <dbReference type="ARBA" id="ARBA00001947"/>
    </source>
</evidence>
<accession>A0A8C4QG00</accession>
<dbReference type="Ensembl" id="ENSEBUT00000015468.1">
    <property type="protein sequence ID" value="ENSEBUP00000014892.1"/>
    <property type="gene ID" value="ENSEBUG00000009396.1"/>
</dbReference>
<comment type="cofactor">
    <cofactor evidence="2">
        <name>Zn(2+)</name>
        <dbReference type="ChEBI" id="CHEBI:29105"/>
    </cofactor>
</comment>
<dbReference type="InterPro" id="IPR045089">
    <property type="entry name" value="PGGT1B-like"/>
</dbReference>
<keyword evidence="7" id="KW-0808">Transferase</keyword>
<sequence length="380" mass="41551">MSTTSTAPLPLEDEDPAELLQARRHVAFFSRCLTALPDSFAYLETSRLTIAFFAISGLDILGALDEVDRESVIRWVYSLQVLPDRHESNLHNCGFRGSSYLGVTAGNALATEFAHPYDSAHITMTYTGLATLLILGDDLSGVNKKACVAGLRALQLSDGSFCAVPEGSENDMRFVYCACCICYMLADWSGIDRDKATDFICRSMSYDGGFGQGPGLESHGGSTFCAIASLHLMGRLATALSEPALWAVRRWCIFRQQSGFQGRPNKPEDTCYSFWLGGTLQLLGLFYCTDVKKNRHFIMSTQDNVVGGFAKWPDSHPDALHSYLGLCGLSLLGEPGLQSLNPALNVSKRAFAHLQLLHGFKKDTRSTAYDCSAIHLLATK</sequence>
<evidence type="ECO:0000256" key="3">
    <source>
        <dbReference type="ARBA" id="ARBA00010497"/>
    </source>
</evidence>
<evidence type="ECO:0000256" key="6">
    <source>
        <dbReference type="ARBA" id="ARBA00022602"/>
    </source>
</evidence>
<keyword evidence="10" id="KW-0862">Zinc</keyword>
<evidence type="ECO:0000313" key="18">
    <source>
        <dbReference type="Proteomes" id="UP000694388"/>
    </source>
</evidence>
<dbReference type="OMA" id="RWCLMRQ"/>
<evidence type="ECO:0000256" key="5">
    <source>
        <dbReference type="ARBA" id="ARBA00020603"/>
    </source>
</evidence>
<protein>
    <recommendedName>
        <fullName evidence="5">Geranylgeranyl transferase type-1 subunit beta</fullName>
        <ecNumber evidence="4">2.5.1.59</ecNumber>
    </recommendedName>
    <alternativeName>
        <fullName evidence="12">Geranylgeranyl transferase type I subunit beta</fullName>
    </alternativeName>
    <alternativeName>
        <fullName evidence="15">Type I protein geranyl-geranyltransferase subunit beta</fullName>
    </alternativeName>
</protein>
<organism evidence="17 18">
    <name type="scientific">Eptatretus burgeri</name>
    <name type="common">Inshore hagfish</name>
    <dbReference type="NCBI Taxonomy" id="7764"/>
    <lineage>
        <taxon>Eukaryota</taxon>
        <taxon>Metazoa</taxon>
        <taxon>Chordata</taxon>
        <taxon>Craniata</taxon>
        <taxon>Vertebrata</taxon>
        <taxon>Cyclostomata</taxon>
        <taxon>Myxini</taxon>
        <taxon>Myxiniformes</taxon>
        <taxon>Myxinidae</taxon>
        <taxon>Eptatretinae</taxon>
        <taxon>Eptatretus</taxon>
    </lineage>
</organism>
<evidence type="ECO:0000256" key="14">
    <source>
        <dbReference type="ARBA" id="ARBA00065714"/>
    </source>
</evidence>
<comment type="similarity">
    <text evidence="3">Belongs to the protein prenyltransferase subunit beta family.</text>
</comment>
<dbReference type="Ensembl" id="ENSEBUT00000015484.1">
    <property type="protein sequence ID" value="ENSEBUP00000014908.1"/>
    <property type="gene ID" value="ENSEBUG00000009396.1"/>
</dbReference>
<dbReference type="SUPFAM" id="SSF48239">
    <property type="entry name" value="Terpenoid cyclases/Protein prenyltransferases"/>
    <property type="match status" value="1"/>
</dbReference>
<keyword evidence="11" id="KW-0460">Magnesium</keyword>
<dbReference type="PANTHER" id="PTHR11774">
    <property type="entry name" value="GERANYLGERANYL TRANSFERASE TYPE BETA SUBUNIT"/>
    <property type="match status" value="1"/>
</dbReference>
<keyword evidence="6" id="KW-0637">Prenyltransferase</keyword>
<evidence type="ECO:0000256" key="13">
    <source>
        <dbReference type="ARBA" id="ARBA00050428"/>
    </source>
</evidence>
<comment type="subunit">
    <text evidence="14">Heterodimer of FNTA and PGGT1B. PGGT1B mediates interaction with substrate peptides.</text>
</comment>
<dbReference type="Gene3D" id="1.50.10.20">
    <property type="match status" value="1"/>
</dbReference>
<dbReference type="Pfam" id="PF00432">
    <property type="entry name" value="Prenyltrans"/>
    <property type="match status" value="1"/>
</dbReference>
<evidence type="ECO:0000256" key="8">
    <source>
        <dbReference type="ARBA" id="ARBA00022723"/>
    </source>
</evidence>
<reference evidence="17" key="1">
    <citation type="submission" date="2025-05" db="UniProtKB">
        <authorList>
            <consortium name="Ensembl"/>
        </authorList>
    </citation>
    <scope>IDENTIFICATION</scope>
</reference>
<dbReference type="GeneTree" id="ENSGT00950000183128"/>
<comment type="cofactor">
    <cofactor evidence="1">
        <name>Mg(2+)</name>
        <dbReference type="ChEBI" id="CHEBI:18420"/>
    </cofactor>
</comment>
<comment type="catalytic activity">
    <reaction evidence="13">
        <text>geranylgeranyl diphosphate + L-cysteinyl-[protein] = S-geranylgeranyl-L-cysteinyl-[protein] + diphosphate</text>
        <dbReference type="Rhea" id="RHEA:21240"/>
        <dbReference type="Rhea" id="RHEA-COMP:10131"/>
        <dbReference type="Rhea" id="RHEA-COMP:11537"/>
        <dbReference type="ChEBI" id="CHEBI:29950"/>
        <dbReference type="ChEBI" id="CHEBI:33019"/>
        <dbReference type="ChEBI" id="CHEBI:57533"/>
        <dbReference type="ChEBI" id="CHEBI:86021"/>
        <dbReference type="EC" id="2.5.1.59"/>
    </reaction>
</comment>
<evidence type="ECO:0000256" key="10">
    <source>
        <dbReference type="ARBA" id="ARBA00022833"/>
    </source>
</evidence>
<keyword evidence="8" id="KW-0479">Metal-binding</keyword>
<evidence type="ECO:0000256" key="9">
    <source>
        <dbReference type="ARBA" id="ARBA00022737"/>
    </source>
</evidence>
<dbReference type="EC" id="2.5.1.59" evidence="4"/>
<proteinExistence type="inferred from homology"/>
<keyword evidence="9" id="KW-0677">Repeat</keyword>
<feature type="domain" description="Prenyltransferase alpha-alpha toroid" evidence="16">
    <location>
        <begin position="20"/>
        <end position="346"/>
    </location>
</feature>
<evidence type="ECO:0000256" key="11">
    <source>
        <dbReference type="ARBA" id="ARBA00022842"/>
    </source>
</evidence>
<evidence type="ECO:0000256" key="12">
    <source>
        <dbReference type="ARBA" id="ARBA00031713"/>
    </source>
</evidence>
<evidence type="ECO:0000313" key="17">
    <source>
        <dbReference type="Ensembl" id="ENSEBUP00000014908.1"/>
    </source>
</evidence>
<keyword evidence="18" id="KW-1185">Reference proteome</keyword>
<dbReference type="GO" id="GO:0046872">
    <property type="term" value="F:metal ion binding"/>
    <property type="evidence" value="ECO:0007669"/>
    <property type="project" value="UniProtKB-KW"/>
</dbReference>
<evidence type="ECO:0000259" key="16">
    <source>
        <dbReference type="Pfam" id="PF00432"/>
    </source>
</evidence>
<evidence type="ECO:0000256" key="15">
    <source>
        <dbReference type="ARBA" id="ARBA00078363"/>
    </source>
</evidence>
<evidence type="ECO:0000256" key="1">
    <source>
        <dbReference type="ARBA" id="ARBA00001946"/>
    </source>
</evidence>
<dbReference type="InterPro" id="IPR008930">
    <property type="entry name" value="Terpenoid_cyclase/PrenylTrfase"/>
</dbReference>
<dbReference type="Proteomes" id="UP000694388">
    <property type="component" value="Unplaced"/>
</dbReference>
<dbReference type="GO" id="GO:0004662">
    <property type="term" value="F:CAAX-protein geranylgeranyltransferase activity"/>
    <property type="evidence" value="ECO:0007669"/>
    <property type="project" value="UniProtKB-EC"/>
</dbReference>
<dbReference type="InterPro" id="IPR001330">
    <property type="entry name" value="Prenyltrans"/>
</dbReference>